<keyword evidence="1" id="KW-1133">Transmembrane helix</keyword>
<reference evidence="3" key="4">
    <citation type="journal article" date="1991" name="Virology">
        <title>Comparison of the genome organization of toro- and coronaviruses: evidence for two nonhomologous RNA recombination events during Berne virus evolution.</title>
        <authorList>
            <person name="Snijder E.J."/>
            <person name="den Boon J.A."/>
            <person name="Horzinek M.C."/>
            <person name="Spaan W.J.M."/>
        </authorList>
    </citation>
    <scope>NUCLEOTIDE SEQUENCE [LARGE SCALE GENOMIC DNA]</scope>
</reference>
<protein>
    <submittedName>
        <fullName evidence="2">9.8K protein</fullName>
    </submittedName>
</protein>
<dbReference type="EMBL" id="D00563">
    <property type="protein sequence ID" value="BAA00438.1"/>
    <property type="molecule type" value="mRNA"/>
</dbReference>
<reference evidence="3" key="2">
    <citation type="journal article" date="1990" name="Nucleic Acids Res.">
        <title>The carboxyl-terminal part of the putative Berne virus polymerase is expressed by ribosomal frameshifting and contains sequence motifs which indicate that toro- and coronaviruses are evolutionarily related.</title>
        <authorList>
            <person name="Snijder E.J."/>
            <person name="den Boon J.A."/>
            <person name="Bredenbeek P.J."/>
            <person name="Horzinek M.C."/>
            <person name="Rijnbrand R."/>
            <person name="Spaan W.J.M."/>
        </authorList>
    </citation>
    <scope>NUCLEOTIDE SEQUENCE [LARGE SCALE GENOMIC DNA]</scope>
</reference>
<feature type="transmembrane region" description="Helical" evidence="1">
    <location>
        <begin position="20"/>
        <end position="43"/>
    </location>
</feature>
<feature type="transmembrane region" description="Helical" evidence="1">
    <location>
        <begin position="55"/>
        <end position="75"/>
    </location>
</feature>
<reference evidence="2 3" key="1">
    <citation type="journal article" date="1989" name="J. Gen. Virol.">
        <title>Identification and primary structure of the gene encoding the Berne virus nucleocapsid protein.</title>
        <authorList>
            <person name="Snijder E.J."/>
            <person name="den Boon J.A."/>
            <person name="Spaan W.J.M."/>
            <person name="Verjans G.M.G.M."/>
            <person name="Horzinek M.C."/>
        </authorList>
    </citation>
    <scope>NUCLEOTIDE SEQUENCE [LARGE SCALE GENOMIC DNA]</scope>
    <source>
        <strain evidence="2">P138/72</strain>
    </source>
</reference>
<organismHost>
    <name type="scientific">Equus caballus</name>
    <name type="common">Horse</name>
    <dbReference type="NCBI Taxonomy" id="9796"/>
</organismHost>
<reference evidence="3" key="5">
    <citation type="journal article" date="1991" name="Virology">
        <title>Another triple-spanning envelope protein among intracellularly budding RNA viruses: the torovirus E protein.</title>
        <authorList>
            <person name="Boon den J.A."/>
            <person name="Snijder E.J."/>
            <person name="Horzinek M.C."/>
            <person name="Rottier P.J.M."/>
            <person name="Locker J.K."/>
        </authorList>
    </citation>
    <scope>NUCLEOTIDE SEQUENCE [LARGE SCALE GENOMIC DNA]</scope>
</reference>
<organism evidence="3">
    <name type="scientific">Berne virus</name>
    <name type="common">BEV</name>
    <dbReference type="NCBI Taxonomy" id="11156"/>
    <lineage>
        <taxon>Viruses</taxon>
        <taxon>Riboviria</taxon>
        <taxon>Orthornavirae</taxon>
        <taxon>Pisuviricota</taxon>
        <taxon>Pisoniviricetes</taxon>
        <taxon>Nidovirales</taxon>
        <taxon>Tornidovirineae</taxon>
        <taxon>Tobaniviridae</taxon>
        <taxon>Torovirinae</taxon>
        <taxon>Torovirus</taxon>
        <taxon>Renitovirus</taxon>
        <taxon>Torovirus equi</taxon>
        <taxon>Equine torovirus</taxon>
    </lineage>
</organism>
<accession>Q65482</accession>
<dbReference type="PIR" id="B33613">
    <property type="entry name" value="B33613"/>
</dbReference>
<evidence type="ECO:0000256" key="1">
    <source>
        <dbReference type="SAM" id="Phobius"/>
    </source>
</evidence>
<sequence>MLCHFNHHLRLLHYPCNTHLVFLLVIVDSVTQLFVLCLGDKIMAIRIAAVKIGSVFKIIIGAITEIVISLIGARISRLKVCHLNSNCC</sequence>
<evidence type="ECO:0000313" key="2">
    <source>
        <dbReference type="EMBL" id="BAA00438.1"/>
    </source>
</evidence>
<dbReference type="Proteomes" id="UP000006571">
    <property type="component" value="Genome"/>
</dbReference>
<reference evidence="3" key="3">
    <citation type="journal article" date="1990" name="Virology">
        <title>Primary structure and post-translational processing of the Berne virus peplomer protein.</title>
        <authorList>
            <person name="Snijder E.J."/>
            <person name="den Boon J.A."/>
            <person name="Spaan W.J.M."/>
            <person name="Weiss M."/>
            <person name="Horzinek M.C."/>
        </authorList>
    </citation>
    <scope>NUCLEOTIDE SEQUENCE [LARGE SCALE GENOMIC DNA]</scope>
</reference>
<name>Q65482_BEV</name>
<evidence type="ECO:0000313" key="3">
    <source>
        <dbReference type="Proteomes" id="UP000006571"/>
    </source>
</evidence>
<keyword evidence="1" id="KW-0472">Membrane</keyword>
<proteinExistence type="evidence at transcript level"/>
<keyword evidence="1" id="KW-0812">Transmembrane</keyword>